<dbReference type="Gene3D" id="1.10.150.290">
    <property type="entry name" value="S-adenosyl-L-methionine-dependent methyltransferases"/>
    <property type="match status" value="1"/>
</dbReference>
<evidence type="ECO:0000256" key="1">
    <source>
        <dbReference type="ARBA" id="ARBA00022490"/>
    </source>
</evidence>
<keyword evidence="3 5" id="KW-0808">Transferase</keyword>
<name>A0ABV9MNZ1_9MICC</name>
<proteinExistence type="inferred from homology"/>
<evidence type="ECO:0000313" key="8">
    <source>
        <dbReference type="Proteomes" id="UP001595884"/>
    </source>
</evidence>
<dbReference type="InterPro" id="IPR041698">
    <property type="entry name" value="Methyltransf_25"/>
</dbReference>
<dbReference type="Pfam" id="PF13649">
    <property type="entry name" value="Methyltransf_25"/>
    <property type="match status" value="1"/>
</dbReference>
<evidence type="ECO:0000256" key="5">
    <source>
        <dbReference type="HAMAP-Rule" id="MF_00560"/>
    </source>
</evidence>
<dbReference type="InterPro" id="IPR023149">
    <property type="entry name" value="Trans_acon_MeTrfase_C"/>
</dbReference>
<dbReference type="EC" id="2.1.1.144" evidence="5"/>
<keyword evidence="4 5" id="KW-0949">S-adenosyl-L-methionine</keyword>
<comment type="subcellular location">
    <subcellularLocation>
        <location evidence="5">Cytoplasm</location>
    </subcellularLocation>
</comment>
<evidence type="ECO:0000256" key="3">
    <source>
        <dbReference type="ARBA" id="ARBA00022679"/>
    </source>
</evidence>
<keyword evidence="2 5" id="KW-0489">Methyltransferase</keyword>
<comment type="function">
    <text evidence="5">Catalyzes the S-adenosylmethionine monomethyl esterification of trans-aconitate.</text>
</comment>
<dbReference type="SUPFAM" id="SSF53335">
    <property type="entry name" value="S-adenosyl-L-methionine-dependent methyltransferases"/>
    <property type="match status" value="1"/>
</dbReference>
<dbReference type="Proteomes" id="UP001595884">
    <property type="component" value="Unassembled WGS sequence"/>
</dbReference>
<evidence type="ECO:0000259" key="6">
    <source>
        <dbReference type="Pfam" id="PF13649"/>
    </source>
</evidence>
<dbReference type="InterPro" id="IPR023506">
    <property type="entry name" value="Trans-aconitate_MeTrfase"/>
</dbReference>
<evidence type="ECO:0000313" key="7">
    <source>
        <dbReference type="EMBL" id="MFC4717676.1"/>
    </source>
</evidence>
<dbReference type="PANTHER" id="PTHR43861">
    <property type="entry name" value="TRANS-ACONITATE 2-METHYLTRANSFERASE-RELATED"/>
    <property type="match status" value="1"/>
</dbReference>
<dbReference type="GO" id="GO:0032259">
    <property type="term" value="P:methylation"/>
    <property type="evidence" value="ECO:0007669"/>
    <property type="project" value="UniProtKB-KW"/>
</dbReference>
<keyword evidence="1 5" id="KW-0963">Cytoplasm</keyword>
<comment type="similarity">
    <text evidence="5">Belongs to the methyltransferase superfamily. Tam family.</text>
</comment>
<evidence type="ECO:0000256" key="4">
    <source>
        <dbReference type="ARBA" id="ARBA00022691"/>
    </source>
</evidence>
<evidence type="ECO:0000256" key="2">
    <source>
        <dbReference type="ARBA" id="ARBA00022603"/>
    </source>
</evidence>
<dbReference type="EMBL" id="JBHSHE010000077">
    <property type="protein sequence ID" value="MFC4717676.1"/>
    <property type="molecule type" value="Genomic_DNA"/>
</dbReference>
<comment type="caution">
    <text evidence="7">The sequence shown here is derived from an EMBL/GenBank/DDBJ whole genome shotgun (WGS) entry which is preliminary data.</text>
</comment>
<dbReference type="CDD" id="cd02440">
    <property type="entry name" value="AdoMet_MTases"/>
    <property type="match status" value="1"/>
</dbReference>
<dbReference type="InterPro" id="IPR029063">
    <property type="entry name" value="SAM-dependent_MTases_sf"/>
</dbReference>
<organism evidence="7 8">
    <name type="scientific">Glutamicibacter bergerei</name>
    <dbReference type="NCBI Taxonomy" id="256702"/>
    <lineage>
        <taxon>Bacteria</taxon>
        <taxon>Bacillati</taxon>
        <taxon>Actinomycetota</taxon>
        <taxon>Actinomycetes</taxon>
        <taxon>Micrococcales</taxon>
        <taxon>Micrococcaceae</taxon>
        <taxon>Glutamicibacter</taxon>
    </lineage>
</organism>
<dbReference type="GO" id="GO:0008168">
    <property type="term" value="F:methyltransferase activity"/>
    <property type="evidence" value="ECO:0007669"/>
    <property type="project" value="UniProtKB-KW"/>
</dbReference>
<gene>
    <name evidence="5" type="primary">tam</name>
    <name evidence="7" type="ORF">ACFO7V_16250</name>
</gene>
<sequence>MKWDPSKYTEFANYRGRPYEDLLGQLGEITPQRVVDLGCGPGNKTSLLAQRWPAAQVTGLDSSPEMITQAQDTARLTNLDFELVDVRQWHPNDEVDLLFSNAMLQWLPEHRDLLKTWLKDLKTGAHVAIQVPGNFGSASHVVMRQLADSHKWADKLSGILRHDDAVSEPEAYQRLLLDAGFQANVWETTYHQVLLGEDPILDWVRGTALLPVKAALTEGDYVDFEADYSREVAGHYPSVSAPDGAKLTNFPFRRIFMIGRKLAEECRVRILPEISAGARG</sequence>
<reference evidence="8" key="1">
    <citation type="journal article" date="2019" name="Int. J. Syst. Evol. Microbiol.">
        <title>The Global Catalogue of Microorganisms (GCM) 10K type strain sequencing project: providing services to taxonomists for standard genome sequencing and annotation.</title>
        <authorList>
            <consortium name="The Broad Institute Genomics Platform"/>
            <consortium name="The Broad Institute Genome Sequencing Center for Infectious Disease"/>
            <person name="Wu L."/>
            <person name="Ma J."/>
        </authorList>
    </citation>
    <scope>NUCLEOTIDE SEQUENCE [LARGE SCALE GENOMIC DNA]</scope>
    <source>
        <strain evidence="8">CGMCC 1.12849</strain>
    </source>
</reference>
<dbReference type="HAMAP" id="MF_00560">
    <property type="entry name" value="Tran_acon_Me_trans"/>
    <property type="match status" value="1"/>
</dbReference>
<comment type="catalytic activity">
    <reaction evidence="5">
        <text>trans-aconitate + S-adenosyl-L-methionine = (E)-3-(methoxycarbonyl)pent-2-enedioate + S-adenosyl-L-homocysteine</text>
        <dbReference type="Rhea" id="RHEA:14969"/>
        <dbReference type="ChEBI" id="CHEBI:15708"/>
        <dbReference type="ChEBI" id="CHEBI:57470"/>
        <dbReference type="ChEBI" id="CHEBI:57856"/>
        <dbReference type="ChEBI" id="CHEBI:59789"/>
        <dbReference type="EC" id="2.1.1.144"/>
    </reaction>
</comment>
<feature type="domain" description="Methyltransferase" evidence="6">
    <location>
        <begin position="34"/>
        <end position="124"/>
    </location>
</feature>
<protein>
    <recommendedName>
        <fullName evidence="5">Trans-aconitate 2-methyltransferase</fullName>
        <ecNumber evidence="5">2.1.1.144</ecNumber>
    </recommendedName>
</protein>
<keyword evidence="8" id="KW-1185">Reference proteome</keyword>
<dbReference type="Gene3D" id="3.40.50.150">
    <property type="entry name" value="Vaccinia Virus protein VP39"/>
    <property type="match status" value="1"/>
</dbReference>
<dbReference type="RefSeq" id="WP_346059265.1">
    <property type="nucleotide sequence ID" value="NZ_BAAAVQ010000038.1"/>
</dbReference>
<accession>A0ABV9MNZ1</accession>
<dbReference type="PANTHER" id="PTHR43861:SF1">
    <property type="entry name" value="TRANS-ACONITATE 2-METHYLTRANSFERASE"/>
    <property type="match status" value="1"/>
</dbReference>